<dbReference type="InterPro" id="IPR002524">
    <property type="entry name" value="Cation_efflux"/>
</dbReference>
<evidence type="ECO:0000256" key="1">
    <source>
        <dbReference type="ARBA" id="ARBA00004141"/>
    </source>
</evidence>
<feature type="transmembrane region" description="Helical" evidence="6">
    <location>
        <begin position="46"/>
        <end position="65"/>
    </location>
</feature>
<keyword evidence="4 6" id="KW-1133">Transmembrane helix</keyword>
<dbReference type="SUPFAM" id="SSF161111">
    <property type="entry name" value="Cation efflux protein transmembrane domain-like"/>
    <property type="match status" value="1"/>
</dbReference>
<comment type="subcellular location">
    <subcellularLocation>
        <location evidence="1">Membrane</location>
        <topology evidence="1">Multi-pass membrane protein</topology>
    </subcellularLocation>
</comment>
<sequence length="185" mass="19978">APPHLIALVAAVIALLTNIFLYRYTKCVAKETNSPIIKTASRHNEADAFSSGLVAMGLLGTHFGVLILDHIVALLETLHIAILSIVIIKDSYAGLMDSSLPETTNNLIKKVTLKVGGVLSVQSLRTRQTGQEAWIEITIGVKPDIPVYRARGIAETVEDELLDNIPHLGHVLVCFTGENGSVKSY</sequence>
<dbReference type="InterPro" id="IPR058533">
    <property type="entry name" value="Cation_efflux_TM"/>
</dbReference>
<dbReference type="InterPro" id="IPR027469">
    <property type="entry name" value="Cation_efflux_TMD_sf"/>
</dbReference>
<dbReference type="InterPro" id="IPR036837">
    <property type="entry name" value="Cation_efflux_CTD_sf"/>
</dbReference>
<gene>
    <name evidence="9" type="ORF">LCGC14_2722410</name>
</gene>
<evidence type="ECO:0000256" key="6">
    <source>
        <dbReference type="SAM" id="Phobius"/>
    </source>
</evidence>
<dbReference type="Pfam" id="PF16916">
    <property type="entry name" value="ZT_dimer"/>
    <property type="match status" value="1"/>
</dbReference>
<evidence type="ECO:0000256" key="4">
    <source>
        <dbReference type="ARBA" id="ARBA00022989"/>
    </source>
</evidence>
<accession>A0A0F9C1G4</accession>
<proteinExistence type="predicted"/>
<evidence type="ECO:0000313" key="9">
    <source>
        <dbReference type="EMBL" id="KKK90496.1"/>
    </source>
</evidence>
<feature type="domain" description="Cation efflux protein cytoplasmic" evidence="8">
    <location>
        <begin position="100"/>
        <end position="173"/>
    </location>
</feature>
<evidence type="ECO:0000256" key="2">
    <source>
        <dbReference type="ARBA" id="ARBA00022448"/>
    </source>
</evidence>
<protein>
    <submittedName>
        <fullName evidence="9">Uncharacterized protein</fullName>
    </submittedName>
</protein>
<comment type="caution">
    <text evidence="9">The sequence shown here is derived from an EMBL/GenBank/DDBJ whole genome shotgun (WGS) entry which is preliminary data.</text>
</comment>
<dbReference type="GO" id="GO:0016020">
    <property type="term" value="C:membrane"/>
    <property type="evidence" value="ECO:0007669"/>
    <property type="project" value="UniProtKB-SubCell"/>
</dbReference>
<dbReference type="PANTHER" id="PTHR43840">
    <property type="entry name" value="MITOCHONDRIAL METAL TRANSPORTER 1-RELATED"/>
    <property type="match status" value="1"/>
</dbReference>
<dbReference type="InterPro" id="IPR050291">
    <property type="entry name" value="CDF_Transporter"/>
</dbReference>
<feature type="transmembrane region" description="Helical" evidence="6">
    <location>
        <begin position="71"/>
        <end position="88"/>
    </location>
</feature>
<evidence type="ECO:0000256" key="3">
    <source>
        <dbReference type="ARBA" id="ARBA00022692"/>
    </source>
</evidence>
<keyword evidence="5 6" id="KW-0472">Membrane</keyword>
<feature type="domain" description="Cation efflux protein transmembrane" evidence="7">
    <location>
        <begin position="4"/>
        <end position="96"/>
    </location>
</feature>
<dbReference type="SUPFAM" id="SSF160240">
    <property type="entry name" value="Cation efflux protein cytoplasmic domain-like"/>
    <property type="match status" value="1"/>
</dbReference>
<evidence type="ECO:0000259" key="7">
    <source>
        <dbReference type="Pfam" id="PF01545"/>
    </source>
</evidence>
<dbReference type="Gene3D" id="1.20.1510.10">
    <property type="entry name" value="Cation efflux protein transmembrane domain"/>
    <property type="match status" value="1"/>
</dbReference>
<evidence type="ECO:0000259" key="8">
    <source>
        <dbReference type="Pfam" id="PF16916"/>
    </source>
</evidence>
<keyword evidence="2" id="KW-0813">Transport</keyword>
<organism evidence="9">
    <name type="scientific">marine sediment metagenome</name>
    <dbReference type="NCBI Taxonomy" id="412755"/>
    <lineage>
        <taxon>unclassified sequences</taxon>
        <taxon>metagenomes</taxon>
        <taxon>ecological metagenomes</taxon>
    </lineage>
</organism>
<dbReference type="NCBIfam" id="TIGR01297">
    <property type="entry name" value="CDF"/>
    <property type="match status" value="1"/>
</dbReference>
<dbReference type="EMBL" id="LAZR01049077">
    <property type="protein sequence ID" value="KKK90496.1"/>
    <property type="molecule type" value="Genomic_DNA"/>
</dbReference>
<dbReference type="Pfam" id="PF01545">
    <property type="entry name" value="Cation_efflux"/>
    <property type="match status" value="1"/>
</dbReference>
<dbReference type="GO" id="GO:0008324">
    <property type="term" value="F:monoatomic cation transmembrane transporter activity"/>
    <property type="evidence" value="ECO:0007669"/>
    <property type="project" value="InterPro"/>
</dbReference>
<dbReference type="Gene3D" id="3.30.70.1350">
    <property type="entry name" value="Cation efflux protein, cytoplasmic domain"/>
    <property type="match status" value="1"/>
</dbReference>
<dbReference type="PANTHER" id="PTHR43840:SF15">
    <property type="entry name" value="MITOCHONDRIAL METAL TRANSPORTER 1-RELATED"/>
    <property type="match status" value="1"/>
</dbReference>
<keyword evidence="3 6" id="KW-0812">Transmembrane</keyword>
<dbReference type="InterPro" id="IPR027470">
    <property type="entry name" value="Cation_efflux_CTD"/>
</dbReference>
<dbReference type="AlphaFoldDB" id="A0A0F9C1G4"/>
<name>A0A0F9C1G4_9ZZZZ</name>
<evidence type="ECO:0000256" key="5">
    <source>
        <dbReference type="ARBA" id="ARBA00023136"/>
    </source>
</evidence>
<reference evidence="9" key="1">
    <citation type="journal article" date="2015" name="Nature">
        <title>Complex archaea that bridge the gap between prokaryotes and eukaryotes.</title>
        <authorList>
            <person name="Spang A."/>
            <person name="Saw J.H."/>
            <person name="Jorgensen S.L."/>
            <person name="Zaremba-Niedzwiedzka K."/>
            <person name="Martijn J."/>
            <person name="Lind A.E."/>
            <person name="van Eijk R."/>
            <person name="Schleper C."/>
            <person name="Guy L."/>
            <person name="Ettema T.J."/>
        </authorList>
    </citation>
    <scope>NUCLEOTIDE SEQUENCE</scope>
</reference>
<feature type="transmembrane region" description="Helical" evidence="6">
    <location>
        <begin position="6"/>
        <end position="25"/>
    </location>
</feature>
<feature type="non-terminal residue" evidence="9">
    <location>
        <position position="1"/>
    </location>
</feature>